<organism evidence="1">
    <name type="scientific">Rhizophora mucronata</name>
    <name type="common">Asiatic mangrove</name>
    <dbReference type="NCBI Taxonomy" id="61149"/>
    <lineage>
        <taxon>Eukaryota</taxon>
        <taxon>Viridiplantae</taxon>
        <taxon>Streptophyta</taxon>
        <taxon>Embryophyta</taxon>
        <taxon>Tracheophyta</taxon>
        <taxon>Spermatophyta</taxon>
        <taxon>Magnoliopsida</taxon>
        <taxon>eudicotyledons</taxon>
        <taxon>Gunneridae</taxon>
        <taxon>Pentapetalae</taxon>
        <taxon>rosids</taxon>
        <taxon>fabids</taxon>
        <taxon>Malpighiales</taxon>
        <taxon>Rhizophoraceae</taxon>
        <taxon>Rhizophora</taxon>
    </lineage>
</organism>
<reference evidence="1" key="1">
    <citation type="submission" date="2018-02" db="EMBL/GenBank/DDBJ databases">
        <title>Rhizophora mucronata_Transcriptome.</title>
        <authorList>
            <person name="Meera S.P."/>
            <person name="Sreeshan A."/>
            <person name="Augustine A."/>
        </authorList>
    </citation>
    <scope>NUCLEOTIDE SEQUENCE</scope>
    <source>
        <tissue evidence="1">Leaf</tissue>
    </source>
</reference>
<protein>
    <submittedName>
        <fullName evidence="1">Putative disease resistance gene NBS-LRR family protein</fullName>
    </submittedName>
</protein>
<accession>A0A2P2MWX2</accession>
<dbReference type="EMBL" id="GGEC01054240">
    <property type="protein sequence ID" value="MBX34724.1"/>
    <property type="molecule type" value="Transcribed_RNA"/>
</dbReference>
<sequence>MMCGKRNLQSGIS</sequence>
<proteinExistence type="predicted"/>
<name>A0A2P2MWX2_RHIMU</name>
<evidence type="ECO:0000313" key="1">
    <source>
        <dbReference type="EMBL" id="MBX34724.1"/>
    </source>
</evidence>